<keyword evidence="11 14" id="KW-0472">Membrane</keyword>
<keyword evidence="8" id="KW-0408">Iron</keyword>
<dbReference type="InterPro" id="IPR000531">
    <property type="entry name" value="Beta-barrel_TonB"/>
</dbReference>
<feature type="domain" description="TonB-dependent receptor-like beta-barrel" evidence="17">
    <location>
        <begin position="220"/>
        <end position="667"/>
    </location>
</feature>
<dbReference type="InterPro" id="IPR039426">
    <property type="entry name" value="TonB-dep_rcpt-like"/>
</dbReference>
<evidence type="ECO:0000313" key="19">
    <source>
        <dbReference type="EMBL" id="RKQ95996.1"/>
    </source>
</evidence>
<keyword evidence="9" id="KW-0406">Ion transport</keyword>
<evidence type="ECO:0000256" key="7">
    <source>
        <dbReference type="ARBA" id="ARBA00022729"/>
    </source>
</evidence>
<dbReference type="SUPFAM" id="SSF56935">
    <property type="entry name" value="Porins"/>
    <property type="match status" value="1"/>
</dbReference>
<evidence type="ECO:0000256" key="13">
    <source>
        <dbReference type="ARBA" id="ARBA00023237"/>
    </source>
</evidence>
<dbReference type="PANTHER" id="PTHR32552:SF68">
    <property type="entry name" value="FERRICHROME OUTER MEMBRANE TRANSPORTER_PHAGE RECEPTOR"/>
    <property type="match status" value="1"/>
</dbReference>
<evidence type="ECO:0000256" key="8">
    <source>
        <dbReference type="ARBA" id="ARBA00023004"/>
    </source>
</evidence>
<dbReference type="EMBL" id="RBIM01000005">
    <property type="protein sequence ID" value="RKQ95996.1"/>
    <property type="molecule type" value="Genomic_DNA"/>
</dbReference>
<organism evidence="19 20">
    <name type="scientific">Maricaulis maris</name>
    <dbReference type="NCBI Taxonomy" id="74318"/>
    <lineage>
        <taxon>Bacteria</taxon>
        <taxon>Pseudomonadati</taxon>
        <taxon>Pseudomonadota</taxon>
        <taxon>Alphaproteobacteria</taxon>
        <taxon>Maricaulales</taxon>
        <taxon>Maricaulaceae</taxon>
        <taxon>Maricaulis</taxon>
    </lineage>
</organism>
<keyword evidence="5" id="KW-0410">Iron transport</keyword>
<evidence type="ECO:0000259" key="18">
    <source>
        <dbReference type="Pfam" id="PF07715"/>
    </source>
</evidence>
<evidence type="ECO:0000256" key="4">
    <source>
        <dbReference type="ARBA" id="ARBA00022452"/>
    </source>
</evidence>
<feature type="chain" id="PRO_5019828409" evidence="16">
    <location>
        <begin position="25"/>
        <end position="698"/>
    </location>
</feature>
<gene>
    <name evidence="19" type="ORF">C7435_2245</name>
</gene>
<comment type="subcellular location">
    <subcellularLocation>
        <location evidence="1 14">Cell outer membrane</location>
        <topology evidence="1 14">Multi-pass membrane protein</topology>
    </subcellularLocation>
</comment>
<keyword evidence="13 14" id="KW-0998">Cell outer membrane</keyword>
<dbReference type="NCBIfam" id="TIGR01783">
    <property type="entry name" value="TonB-siderophor"/>
    <property type="match status" value="1"/>
</dbReference>
<sequence>MIKKSALLATTLLTAGLGFGTAHAQQNEDVVEVNGRYLSLDQLNSVKTPTPVIDVPQSLSIVTDVQIADQGFANLGDILRYTPGLSISQGEGHRDAINIRGNQSTADFFLNGVRDDVQYYRPLYNLEQVEILRGSNALLFGRGGGGGVINRVTKSPIVGDTFSGVSAGIDTFGAWQLTGDTNLATGDRSALRLNAFVEDMANHRDAFDGTRYGINPTFRTELGTDTTATFFYEHLNDDRVVDRGVPSVNIAGAPNRPLEGHDETFFGSPDANNTTLEAHTFRVRLDHEFGDRLRGNVTVQHADYDKAYQNLYAASFDAVATPNRVTLDGYRDITARTNTVIQANLVGEFNTGAISHTVLAGGEYGDQATDNARFDNLFAASNDDQITIDFSDLLVIPDFAFSTPVRDRSSEVRFTSLYLQDQIDLTDTLKLVVGARFDRFDVEVLDLFAVTATDNGRRGRVDEEVSPRFGLIYKPADNMSFYASYTETFLPSAGDQFLTLSSTTEDIQPQVFENREIGAKWDITDTLSFTAALFRLERGQFTTVDPDDPSIVTTVTGSTTEGFELQLVGEVTDRWTVNAGYSHLDGTVDGGGFDGNATRQTPAHMLSVWNRYQVSNQLGLAIGATYQDANFVHEDNSVEIPAYTRFDAAVYYDLDDATRIQLNVENLFDENYFPDAHSNTNISTGEPLNARLTVRRDF</sequence>
<feature type="domain" description="TonB-dependent receptor plug" evidence="18">
    <location>
        <begin position="52"/>
        <end position="148"/>
    </location>
</feature>
<evidence type="ECO:0000256" key="2">
    <source>
        <dbReference type="ARBA" id="ARBA00009810"/>
    </source>
</evidence>
<dbReference type="InterPro" id="IPR010105">
    <property type="entry name" value="TonB_sidphr_rcpt"/>
</dbReference>
<name>A0A495D2K3_9PROT</name>
<evidence type="ECO:0000256" key="12">
    <source>
        <dbReference type="ARBA" id="ARBA00023170"/>
    </source>
</evidence>
<evidence type="ECO:0000256" key="1">
    <source>
        <dbReference type="ARBA" id="ARBA00004571"/>
    </source>
</evidence>
<proteinExistence type="inferred from homology"/>
<reference evidence="19 20" key="1">
    <citation type="submission" date="2018-10" db="EMBL/GenBank/DDBJ databases">
        <title>Genomic Encyclopedia of Type Strains, Phase IV (KMG-IV): sequencing the most valuable type-strain genomes for metagenomic binning, comparative biology and taxonomic classification.</title>
        <authorList>
            <person name="Goeker M."/>
        </authorList>
    </citation>
    <scope>NUCLEOTIDE SEQUENCE [LARGE SCALE GENOMIC DNA]</scope>
    <source>
        <strain evidence="19 20">DSM 4734</strain>
    </source>
</reference>
<evidence type="ECO:0000313" key="20">
    <source>
        <dbReference type="Proteomes" id="UP000273675"/>
    </source>
</evidence>
<feature type="signal peptide" evidence="16">
    <location>
        <begin position="1"/>
        <end position="24"/>
    </location>
</feature>
<keyword evidence="6 14" id="KW-0812">Transmembrane</keyword>
<keyword evidence="3 14" id="KW-0813">Transport</keyword>
<dbReference type="InterPro" id="IPR036942">
    <property type="entry name" value="Beta-barrel_TonB_sf"/>
</dbReference>
<evidence type="ECO:0000256" key="10">
    <source>
        <dbReference type="ARBA" id="ARBA00023077"/>
    </source>
</evidence>
<evidence type="ECO:0000256" key="6">
    <source>
        <dbReference type="ARBA" id="ARBA00022692"/>
    </source>
</evidence>
<dbReference type="Gene3D" id="2.40.170.20">
    <property type="entry name" value="TonB-dependent receptor, beta-barrel domain"/>
    <property type="match status" value="1"/>
</dbReference>
<dbReference type="InterPro" id="IPR037066">
    <property type="entry name" value="Plug_dom_sf"/>
</dbReference>
<evidence type="ECO:0000256" key="3">
    <source>
        <dbReference type="ARBA" id="ARBA00022448"/>
    </source>
</evidence>
<dbReference type="PANTHER" id="PTHR32552">
    <property type="entry name" value="FERRICHROME IRON RECEPTOR-RELATED"/>
    <property type="match status" value="1"/>
</dbReference>
<evidence type="ECO:0000256" key="9">
    <source>
        <dbReference type="ARBA" id="ARBA00023065"/>
    </source>
</evidence>
<evidence type="ECO:0000256" key="16">
    <source>
        <dbReference type="SAM" id="SignalP"/>
    </source>
</evidence>
<accession>A0A495D2K3</accession>
<evidence type="ECO:0000256" key="11">
    <source>
        <dbReference type="ARBA" id="ARBA00023136"/>
    </source>
</evidence>
<dbReference type="Proteomes" id="UP000273675">
    <property type="component" value="Unassembled WGS sequence"/>
</dbReference>
<dbReference type="GO" id="GO:0015344">
    <property type="term" value="F:siderophore uptake transmembrane transporter activity"/>
    <property type="evidence" value="ECO:0007669"/>
    <property type="project" value="TreeGrafter"/>
</dbReference>
<protein>
    <submittedName>
        <fullName evidence="19">Catecholate siderophore receptor</fullName>
    </submittedName>
</protein>
<evidence type="ECO:0000256" key="14">
    <source>
        <dbReference type="PROSITE-ProRule" id="PRU01360"/>
    </source>
</evidence>
<dbReference type="GO" id="GO:0015891">
    <property type="term" value="P:siderophore transport"/>
    <property type="evidence" value="ECO:0007669"/>
    <property type="project" value="InterPro"/>
</dbReference>
<evidence type="ECO:0000259" key="17">
    <source>
        <dbReference type="Pfam" id="PF00593"/>
    </source>
</evidence>
<keyword evidence="12 19" id="KW-0675">Receptor</keyword>
<dbReference type="CDD" id="cd01347">
    <property type="entry name" value="ligand_gated_channel"/>
    <property type="match status" value="1"/>
</dbReference>
<keyword evidence="7 16" id="KW-0732">Signal</keyword>
<comment type="caution">
    <text evidence="19">The sequence shown here is derived from an EMBL/GenBank/DDBJ whole genome shotgun (WGS) entry which is preliminary data.</text>
</comment>
<dbReference type="Pfam" id="PF07715">
    <property type="entry name" value="Plug"/>
    <property type="match status" value="1"/>
</dbReference>
<dbReference type="InterPro" id="IPR012910">
    <property type="entry name" value="Plug_dom"/>
</dbReference>
<dbReference type="PROSITE" id="PS52016">
    <property type="entry name" value="TONB_DEPENDENT_REC_3"/>
    <property type="match status" value="1"/>
</dbReference>
<keyword evidence="4 14" id="KW-1134">Transmembrane beta strand</keyword>
<dbReference type="GO" id="GO:0038023">
    <property type="term" value="F:signaling receptor activity"/>
    <property type="evidence" value="ECO:0007669"/>
    <property type="project" value="InterPro"/>
</dbReference>
<evidence type="ECO:0000256" key="15">
    <source>
        <dbReference type="RuleBase" id="RU003357"/>
    </source>
</evidence>
<dbReference type="Pfam" id="PF00593">
    <property type="entry name" value="TonB_dep_Rec_b-barrel"/>
    <property type="match status" value="1"/>
</dbReference>
<keyword evidence="10 15" id="KW-0798">TonB box</keyword>
<evidence type="ECO:0000256" key="5">
    <source>
        <dbReference type="ARBA" id="ARBA00022496"/>
    </source>
</evidence>
<dbReference type="GO" id="GO:0009279">
    <property type="term" value="C:cell outer membrane"/>
    <property type="evidence" value="ECO:0007669"/>
    <property type="project" value="UniProtKB-SubCell"/>
</dbReference>
<comment type="similarity">
    <text evidence="2 14 15">Belongs to the TonB-dependent receptor family.</text>
</comment>
<dbReference type="RefSeq" id="WP_170150446.1">
    <property type="nucleotide sequence ID" value="NZ_RBIM01000005.1"/>
</dbReference>
<dbReference type="Gene3D" id="2.170.130.10">
    <property type="entry name" value="TonB-dependent receptor, plug domain"/>
    <property type="match status" value="1"/>
</dbReference>
<dbReference type="AlphaFoldDB" id="A0A495D2K3"/>